<keyword evidence="3" id="KW-0963">Cytoplasm</keyword>
<dbReference type="GO" id="GO:0016020">
    <property type="term" value="C:membrane"/>
    <property type="evidence" value="ECO:0007669"/>
    <property type="project" value="TreeGrafter"/>
</dbReference>
<dbReference type="GeneID" id="18874019"/>
<dbReference type="GO" id="GO:0005829">
    <property type="term" value="C:cytosol"/>
    <property type="evidence" value="ECO:0007669"/>
    <property type="project" value="TreeGrafter"/>
</dbReference>
<dbReference type="Gene3D" id="2.70.50.30">
    <property type="entry name" value="Coagulation Factor XIII, subunit A, domain 1"/>
    <property type="match status" value="1"/>
</dbReference>
<evidence type="ECO:0000313" key="4">
    <source>
        <dbReference type="EMBL" id="EGW32652.1"/>
    </source>
</evidence>
<proteinExistence type="inferred from homology"/>
<comment type="subcellular location">
    <subcellularLocation>
        <location evidence="1">Cytoplasm</location>
    </subcellularLocation>
</comment>
<dbReference type="GO" id="GO:0005094">
    <property type="term" value="F:Rho GDP-dissociation inhibitor activity"/>
    <property type="evidence" value="ECO:0007669"/>
    <property type="project" value="InterPro"/>
</dbReference>
<dbReference type="RefSeq" id="XP_007375928.1">
    <property type="nucleotide sequence ID" value="XM_007375866.1"/>
</dbReference>
<dbReference type="KEGG" id="spaa:SPAPADRAFT_61717"/>
<gene>
    <name evidence="4" type="ORF">SPAPADRAFT_61717</name>
</gene>
<organism evidence="5">
    <name type="scientific">Spathaspora passalidarum (strain NRRL Y-27907 / 11-Y1)</name>
    <dbReference type="NCBI Taxonomy" id="619300"/>
    <lineage>
        <taxon>Eukaryota</taxon>
        <taxon>Fungi</taxon>
        <taxon>Dikarya</taxon>
        <taxon>Ascomycota</taxon>
        <taxon>Saccharomycotina</taxon>
        <taxon>Pichiomycetes</taxon>
        <taxon>Debaryomycetaceae</taxon>
        <taxon>Spathaspora</taxon>
    </lineage>
</organism>
<dbReference type="InterPro" id="IPR014756">
    <property type="entry name" value="Ig_E-set"/>
</dbReference>
<reference evidence="4 5" key="1">
    <citation type="journal article" date="2011" name="Proc. Natl. Acad. Sci. U.S.A.">
        <title>Comparative genomics of xylose-fermenting fungi for enhanced biofuel production.</title>
        <authorList>
            <person name="Wohlbach D.J."/>
            <person name="Kuo A."/>
            <person name="Sato T.K."/>
            <person name="Potts K.M."/>
            <person name="Salamov A.A."/>
            <person name="LaButti K.M."/>
            <person name="Sun H."/>
            <person name="Clum A."/>
            <person name="Pangilinan J.L."/>
            <person name="Lindquist E.A."/>
            <person name="Lucas S."/>
            <person name="Lapidus A."/>
            <person name="Jin M."/>
            <person name="Gunawan C."/>
            <person name="Balan V."/>
            <person name="Dale B.E."/>
            <person name="Jeffries T.W."/>
            <person name="Zinkel R."/>
            <person name="Barry K.W."/>
            <person name="Grigoriev I.V."/>
            <person name="Gasch A.P."/>
        </authorList>
    </citation>
    <scope>NUCLEOTIDE SEQUENCE [LARGE SCALE GENOMIC DNA]</scope>
    <source>
        <strain evidence="5">NRRL Y-27907 / 11-Y1</strain>
    </source>
</reference>
<dbReference type="InterPro" id="IPR024792">
    <property type="entry name" value="RhoGDI_dom_sf"/>
</dbReference>
<dbReference type="GO" id="GO:0007266">
    <property type="term" value="P:Rho protein signal transduction"/>
    <property type="evidence" value="ECO:0007669"/>
    <property type="project" value="InterPro"/>
</dbReference>
<evidence type="ECO:0000256" key="1">
    <source>
        <dbReference type="ARBA" id="ARBA00004496"/>
    </source>
</evidence>
<dbReference type="AlphaFoldDB" id="G3AP81"/>
<evidence type="ECO:0000256" key="3">
    <source>
        <dbReference type="ARBA" id="ARBA00022490"/>
    </source>
</evidence>
<comment type="similarity">
    <text evidence="2">Belongs to the Rho GDI family.</text>
</comment>
<evidence type="ECO:0000256" key="2">
    <source>
        <dbReference type="ARBA" id="ARBA00009758"/>
    </source>
</evidence>
<dbReference type="OMA" id="IANDWTT"/>
<dbReference type="EMBL" id="GL996502">
    <property type="protein sequence ID" value="EGW32652.1"/>
    <property type="molecule type" value="Genomic_DNA"/>
</dbReference>
<sequence length="133" mass="15313">MVLKRHPDFEIIKFVLKVEGQDPVDVPVKDVDSIHIKIPGGKKYIMEMHFVIMNRKLENFRYIQVVKKAGITVRTREVEIGSYEPGDEVYVKKFPEDDSPGGFFSRGHYGANSTYYAGDEMLVSNDWTLEIVK</sequence>
<keyword evidence="5" id="KW-1185">Reference proteome</keyword>
<dbReference type="SUPFAM" id="SSF81296">
    <property type="entry name" value="E set domains"/>
    <property type="match status" value="1"/>
</dbReference>
<dbReference type="HOGENOM" id="CLU_1885699_0_0_1"/>
<dbReference type="Proteomes" id="UP000000709">
    <property type="component" value="Unassembled WGS sequence"/>
</dbReference>
<accession>G3AP81</accession>
<evidence type="ECO:0000313" key="5">
    <source>
        <dbReference type="Proteomes" id="UP000000709"/>
    </source>
</evidence>
<dbReference type="OrthoDB" id="1683373at2759"/>
<dbReference type="PANTHER" id="PTHR10980">
    <property type="entry name" value="RHO GDP-DISSOCIATION INHIBITOR"/>
    <property type="match status" value="1"/>
</dbReference>
<dbReference type="Pfam" id="PF02115">
    <property type="entry name" value="Rho_GDI"/>
    <property type="match status" value="1"/>
</dbReference>
<dbReference type="eggNOG" id="KOG3205">
    <property type="taxonomic scope" value="Eukaryota"/>
</dbReference>
<name>G3AP81_SPAPN</name>
<dbReference type="STRING" id="619300.G3AP81"/>
<evidence type="ECO:0008006" key="6">
    <source>
        <dbReference type="Google" id="ProtNLM"/>
    </source>
</evidence>
<protein>
    <recommendedName>
        <fullName evidence="6">E set domain-containing protein</fullName>
    </recommendedName>
</protein>
<dbReference type="InterPro" id="IPR000406">
    <property type="entry name" value="Rho_GDI"/>
</dbReference>
<dbReference type="PANTHER" id="PTHR10980:SF3">
    <property type="entry name" value="LD16419P"/>
    <property type="match status" value="1"/>
</dbReference>
<dbReference type="InParanoid" id="G3AP81"/>